<reference evidence="2 3" key="1">
    <citation type="submission" date="2020-08" db="EMBL/GenBank/DDBJ databases">
        <title>Genomic Encyclopedia of Type Strains, Phase IV (KMG-IV): sequencing the most valuable type-strain genomes for metagenomic binning, comparative biology and taxonomic classification.</title>
        <authorList>
            <person name="Goeker M."/>
        </authorList>
    </citation>
    <scope>NUCLEOTIDE SEQUENCE [LARGE SCALE GENOMIC DNA]</scope>
    <source>
        <strain evidence="2 3">DSM 12252</strain>
    </source>
</reference>
<feature type="chain" id="PRO_5031316860" description="FG-GAP repeat protein" evidence="1">
    <location>
        <begin position="17"/>
        <end position="664"/>
    </location>
</feature>
<dbReference type="RefSeq" id="WP_184344029.1">
    <property type="nucleotide sequence ID" value="NZ_JACHIG010000015.1"/>
</dbReference>
<keyword evidence="3" id="KW-1185">Reference proteome</keyword>
<protein>
    <recommendedName>
        <fullName evidence="4">FG-GAP repeat protein</fullName>
    </recommendedName>
</protein>
<evidence type="ECO:0008006" key="4">
    <source>
        <dbReference type="Google" id="ProtNLM"/>
    </source>
</evidence>
<gene>
    <name evidence="2" type="ORF">HNQ65_004954</name>
</gene>
<dbReference type="SUPFAM" id="SSF69318">
    <property type="entry name" value="Integrin alpha N-terminal domain"/>
    <property type="match status" value="1"/>
</dbReference>
<accession>A0A7W8DME3</accession>
<comment type="caution">
    <text evidence="2">The sequence shown here is derived from an EMBL/GenBank/DDBJ whole genome shotgun (WGS) entry which is preliminary data.</text>
</comment>
<evidence type="ECO:0000313" key="3">
    <source>
        <dbReference type="Proteomes" id="UP000590740"/>
    </source>
</evidence>
<sequence length="664" mass="71097">MKLLFLLPLLATASLAAEPHLPKGTKALASAAKKGHGPLALVNLNHHVLGHAKVFGGKEDDLFVAGYGGPQAVHLFRWVDAAETGAPVFAQPVEVKCAFKDKGSVFQRKDGVIIGLWIDKDALVTTEFDREKVEFRETKRTKLPGAVKSPGSLGVLVNADGGYDLAFEMSNGGKGAEGSPNTEEWRPYNSSGIAVGELRYRYLMGVTADGKARQITATKNEVYFSMHGVTAINLGKGHERDVVTGSRQGNLVHYHNTAPSGFELERKRLIAGEDGNALRHPSINPSVCAYGGGLIACGEGSPYFYRFTGKFTKAGAPIFTEPVSVLQEHADLYAGTLPSPTTVDWDGDGVLDILAGNSEGFVLFFKNTGSNEAPTFLPATRVKAGGREIQVQAGYAGSLQGLQEARWGYLSPNVIDWNGDDLPDLITGDITGNYLIYLNRGTKTEPKLEVAHPIYCDGMDLHGMWRCRAALAKMGERVALAIVDGDDHFHLYWRIDDYNVEDGGKLLLEDGKPIGASGGVGGMSGRCKLDFFDWNQDGKLDFVIGTGRVCCIPDRATGYPMAALGQNPVVGGLVGKLVDSALPAKLKKTLGTPLVMLNSGTNEAMRFARPLTFQDEEGKVVQPGGAHETGAVGTMLGGNGPNLLICNEAGRMFLLPGRKLQTKP</sequence>
<dbReference type="AlphaFoldDB" id="A0A7W8DME3"/>
<proteinExistence type="predicted"/>
<keyword evidence="1" id="KW-0732">Signal</keyword>
<dbReference type="Gene3D" id="2.130.10.130">
    <property type="entry name" value="Integrin alpha, N-terminal"/>
    <property type="match status" value="1"/>
</dbReference>
<dbReference type="Proteomes" id="UP000590740">
    <property type="component" value="Unassembled WGS sequence"/>
</dbReference>
<evidence type="ECO:0000256" key="1">
    <source>
        <dbReference type="SAM" id="SignalP"/>
    </source>
</evidence>
<dbReference type="InterPro" id="IPR028994">
    <property type="entry name" value="Integrin_alpha_N"/>
</dbReference>
<organism evidence="2 3">
    <name type="scientific">Prosthecobacter vanneervenii</name>
    <dbReference type="NCBI Taxonomy" id="48466"/>
    <lineage>
        <taxon>Bacteria</taxon>
        <taxon>Pseudomonadati</taxon>
        <taxon>Verrucomicrobiota</taxon>
        <taxon>Verrucomicrobiia</taxon>
        <taxon>Verrucomicrobiales</taxon>
        <taxon>Verrucomicrobiaceae</taxon>
        <taxon>Prosthecobacter</taxon>
    </lineage>
</organism>
<evidence type="ECO:0000313" key="2">
    <source>
        <dbReference type="EMBL" id="MBB5035344.1"/>
    </source>
</evidence>
<name>A0A7W8DME3_9BACT</name>
<feature type="signal peptide" evidence="1">
    <location>
        <begin position="1"/>
        <end position="16"/>
    </location>
</feature>
<dbReference type="EMBL" id="JACHIG010000015">
    <property type="protein sequence ID" value="MBB5035344.1"/>
    <property type="molecule type" value="Genomic_DNA"/>
</dbReference>